<protein>
    <submittedName>
        <fullName evidence="1">Uncharacterized protein</fullName>
    </submittedName>
</protein>
<feature type="non-terminal residue" evidence="1">
    <location>
        <position position="1"/>
    </location>
</feature>
<dbReference type="EMBL" id="RXGB01006401">
    <property type="protein sequence ID" value="TMW86542.1"/>
    <property type="molecule type" value="Genomic_DNA"/>
</dbReference>
<evidence type="ECO:0000313" key="1">
    <source>
        <dbReference type="EMBL" id="TMW86542.1"/>
    </source>
</evidence>
<accession>A0A6N2AVL2</accession>
<feature type="non-terminal residue" evidence="1">
    <location>
        <position position="72"/>
    </location>
</feature>
<dbReference type="AlphaFoldDB" id="A0A6N2AVL2"/>
<comment type="caution">
    <text evidence="1">The sequence shown here is derived from an EMBL/GenBank/DDBJ whole genome shotgun (WGS) entry which is preliminary data.</text>
</comment>
<gene>
    <name evidence="1" type="ORF">EJD97_021249</name>
</gene>
<sequence length="72" mass="7971">ESLVLGEEYLGTPNSKCEQSSTVCLKGLLELGEKRVIENVWFMGDKLAKAEYLFWSLDDGLIANGFAEGFPL</sequence>
<name>A0A6N2AVL2_SOLCI</name>
<proteinExistence type="predicted"/>
<organism evidence="1">
    <name type="scientific">Solanum chilense</name>
    <name type="common">Tomato</name>
    <name type="synonym">Lycopersicon chilense</name>
    <dbReference type="NCBI Taxonomy" id="4083"/>
    <lineage>
        <taxon>Eukaryota</taxon>
        <taxon>Viridiplantae</taxon>
        <taxon>Streptophyta</taxon>
        <taxon>Embryophyta</taxon>
        <taxon>Tracheophyta</taxon>
        <taxon>Spermatophyta</taxon>
        <taxon>Magnoliopsida</taxon>
        <taxon>eudicotyledons</taxon>
        <taxon>Gunneridae</taxon>
        <taxon>Pentapetalae</taxon>
        <taxon>asterids</taxon>
        <taxon>lamiids</taxon>
        <taxon>Solanales</taxon>
        <taxon>Solanaceae</taxon>
        <taxon>Solanoideae</taxon>
        <taxon>Solaneae</taxon>
        <taxon>Solanum</taxon>
        <taxon>Solanum subgen. Lycopersicon</taxon>
    </lineage>
</organism>
<reference evidence="1" key="1">
    <citation type="submission" date="2019-05" db="EMBL/GenBank/DDBJ databases">
        <title>The de novo reference genome and transcriptome assemblies of the wild tomato species Solanum chilense.</title>
        <authorList>
            <person name="Stam R."/>
            <person name="Nosenko T."/>
            <person name="Hoerger A.C."/>
            <person name="Stephan W."/>
            <person name="Seidel M.A."/>
            <person name="Kuhn J.M.M."/>
            <person name="Haberer G."/>
            <person name="Tellier A."/>
        </authorList>
    </citation>
    <scope>NUCLEOTIDE SEQUENCE</scope>
    <source>
        <tissue evidence="1">Mature leaves</tissue>
    </source>
</reference>